<name>A0A561E372_9MICO</name>
<dbReference type="Proteomes" id="UP000318297">
    <property type="component" value="Unassembled WGS sequence"/>
</dbReference>
<sequence>MFFFRKPVQMAIISGSLYAAPSFVRTRSAKEPR</sequence>
<keyword evidence="2" id="KW-1185">Reference proteome</keyword>
<organism evidence="1 2">
    <name type="scientific">Rudaeicoccus suwonensis</name>
    <dbReference type="NCBI Taxonomy" id="657409"/>
    <lineage>
        <taxon>Bacteria</taxon>
        <taxon>Bacillati</taxon>
        <taxon>Actinomycetota</taxon>
        <taxon>Actinomycetes</taxon>
        <taxon>Micrococcales</taxon>
        <taxon>Dermacoccaceae</taxon>
        <taxon>Rudaeicoccus</taxon>
    </lineage>
</organism>
<proteinExistence type="predicted"/>
<accession>A0A561E372</accession>
<reference evidence="1 2" key="1">
    <citation type="submission" date="2019-06" db="EMBL/GenBank/DDBJ databases">
        <title>Sequencing the genomes of 1000 actinobacteria strains.</title>
        <authorList>
            <person name="Klenk H.-P."/>
        </authorList>
    </citation>
    <scope>NUCLEOTIDE SEQUENCE [LARGE SCALE GENOMIC DNA]</scope>
    <source>
        <strain evidence="1 2">DSM 19560</strain>
    </source>
</reference>
<dbReference type="EMBL" id="VIVQ01000002">
    <property type="protein sequence ID" value="TWE10049.1"/>
    <property type="molecule type" value="Genomic_DNA"/>
</dbReference>
<comment type="caution">
    <text evidence="1">The sequence shown here is derived from an EMBL/GenBank/DDBJ whole genome shotgun (WGS) entry which is preliminary data.</text>
</comment>
<dbReference type="AlphaFoldDB" id="A0A561E372"/>
<evidence type="ECO:0000313" key="2">
    <source>
        <dbReference type="Proteomes" id="UP000318297"/>
    </source>
</evidence>
<protein>
    <submittedName>
        <fullName evidence="1">Uncharacterized protein</fullName>
    </submittedName>
</protein>
<evidence type="ECO:0000313" key="1">
    <source>
        <dbReference type="EMBL" id="TWE10049.1"/>
    </source>
</evidence>
<gene>
    <name evidence="1" type="ORF">BKA23_2397</name>
</gene>